<proteinExistence type="predicted"/>
<evidence type="ECO:0000256" key="1">
    <source>
        <dbReference type="SAM" id="Phobius"/>
    </source>
</evidence>
<reference evidence="2" key="1">
    <citation type="journal article" date="2015" name="Nature">
        <title>Complex archaea that bridge the gap between prokaryotes and eukaryotes.</title>
        <authorList>
            <person name="Spang A."/>
            <person name="Saw J.H."/>
            <person name="Jorgensen S.L."/>
            <person name="Zaremba-Niedzwiedzka K."/>
            <person name="Martijn J."/>
            <person name="Lind A.E."/>
            <person name="van Eijk R."/>
            <person name="Schleper C."/>
            <person name="Guy L."/>
            <person name="Ettema T.J."/>
        </authorList>
    </citation>
    <scope>NUCLEOTIDE SEQUENCE</scope>
</reference>
<sequence>MSFGKYGKNYFMAVLMLAIALFFSILTFDYFSLYNDILWAVIFGSVALFFGVRFLMELGETRS</sequence>
<keyword evidence="1" id="KW-0812">Transmembrane</keyword>
<keyword evidence="1" id="KW-0472">Membrane</keyword>
<accession>A0A0F9T025</accession>
<comment type="caution">
    <text evidence="2">The sequence shown here is derived from an EMBL/GenBank/DDBJ whole genome shotgun (WGS) entry which is preliminary data.</text>
</comment>
<keyword evidence="1" id="KW-1133">Transmembrane helix</keyword>
<dbReference type="EMBL" id="LAZR01000456">
    <property type="protein sequence ID" value="KKN68172.1"/>
    <property type="molecule type" value="Genomic_DNA"/>
</dbReference>
<feature type="transmembrane region" description="Helical" evidence="1">
    <location>
        <begin position="37"/>
        <end position="56"/>
    </location>
</feature>
<dbReference type="AlphaFoldDB" id="A0A0F9T025"/>
<feature type="transmembrane region" description="Helical" evidence="1">
    <location>
        <begin position="12"/>
        <end position="31"/>
    </location>
</feature>
<name>A0A0F9T025_9ZZZZ</name>
<gene>
    <name evidence="2" type="ORF">LCGC14_0453970</name>
</gene>
<protein>
    <submittedName>
        <fullName evidence="2">Uncharacterized protein</fullName>
    </submittedName>
</protein>
<evidence type="ECO:0000313" key="2">
    <source>
        <dbReference type="EMBL" id="KKN68172.1"/>
    </source>
</evidence>
<organism evidence="2">
    <name type="scientific">marine sediment metagenome</name>
    <dbReference type="NCBI Taxonomy" id="412755"/>
    <lineage>
        <taxon>unclassified sequences</taxon>
        <taxon>metagenomes</taxon>
        <taxon>ecological metagenomes</taxon>
    </lineage>
</organism>